<reference evidence="1" key="1">
    <citation type="journal article" date="2008" name="Genome Biol.">
        <title>The genome sequence of the model ascomycete fungus Podospora anserina.</title>
        <authorList>
            <person name="Espagne E."/>
            <person name="Lespinet O."/>
            <person name="Malagnac F."/>
            <person name="Da Silva C."/>
            <person name="Jaillon O."/>
            <person name="Porcel B.M."/>
            <person name="Couloux A."/>
            <person name="Aury J.-M."/>
            <person name="Segurens B."/>
            <person name="Poulain J."/>
            <person name="Anthouard V."/>
            <person name="Grossetete S."/>
            <person name="Khalili H."/>
            <person name="Coppin E."/>
            <person name="Dequard-Chablat M."/>
            <person name="Picard M."/>
            <person name="Contamine V."/>
            <person name="Arnaise S."/>
            <person name="Bourdais A."/>
            <person name="Berteaux-Lecellier V."/>
            <person name="Gautheret D."/>
            <person name="de Vries R.P."/>
            <person name="Battaglia E."/>
            <person name="Coutinho P.M."/>
            <person name="Danchin E.G.J."/>
            <person name="Henrissat B."/>
            <person name="El Khoury R."/>
            <person name="Sainsard-Chanet A."/>
            <person name="Boivin A."/>
            <person name="Pinan-Lucarre B."/>
            <person name="Sellem C.H."/>
            <person name="Debuchy R."/>
            <person name="Wincker P."/>
            <person name="Weissenbach J."/>
            <person name="Silar P."/>
        </authorList>
    </citation>
    <scope>NUCLEOTIDE SEQUENCE [LARGE SCALE GENOMIC DNA]</scope>
    <source>
        <strain evidence="1">S mat+</strain>
    </source>
</reference>
<evidence type="ECO:0000313" key="1">
    <source>
        <dbReference type="EMBL" id="CAP67760.1"/>
    </source>
</evidence>
<dbReference type="KEGG" id="pan:PODANSg4122"/>
<dbReference type="AlphaFoldDB" id="B2ATN7"/>
<dbReference type="RefSeq" id="XP_001907089.1">
    <property type="nucleotide sequence ID" value="XM_001907054.1"/>
</dbReference>
<protein>
    <submittedName>
        <fullName evidence="1">Podospora anserina S mat+ genomic DNA chromosome 1, supercontig 4</fullName>
    </submittedName>
</protein>
<organism evidence="1">
    <name type="scientific">Podospora anserina (strain S / ATCC MYA-4624 / DSM 980 / FGSC 10383)</name>
    <name type="common">Pleurage anserina</name>
    <dbReference type="NCBI Taxonomy" id="515849"/>
    <lineage>
        <taxon>Eukaryota</taxon>
        <taxon>Fungi</taxon>
        <taxon>Dikarya</taxon>
        <taxon>Ascomycota</taxon>
        <taxon>Pezizomycotina</taxon>
        <taxon>Sordariomycetes</taxon>
        <taxon>Sordariomycetidae</taxon>
        <taxon>Sordariales</taxon>
        <taxon>Podosporaceae</taxon>
        <taxon>Podospora</taxon>
        <taxon>Podospora anserina</taxon>
    </lineage>
</organism>
<name>B2ATN7_PODAN</name>
<proteinExistence type="predicted"/>
<sequence>NLCAATSGGRLPSTSKVARVSSHPAFVQKDAYFTRANCPRCERHSKLYGYVWPKTQPASRNDKEERILDHRLINRFLDLEDEARARGKEVLAGRLAKKIDNVYRRGKQSSTTG</sequence>
<dbReference type="EMBL" id="CU633899">
    <property type="protein sequence ID" value="CAP67760.1"/>
    <property type="molecule type" value="Genomic_DNA"/>
</dbReference>
<feature type="non-terminal residue" evidence="1">
    <location>
        <position position="1"/>
    </location>
</feature>
<dbReference type="GeneID" id="6191448"/>
<reference evidence="1" key="2">
    <citation type="submission" date="2008-07" db="EMBL/GenBank/DDBJ databases">
        <authorList>
            <person name="Genoscope - CEA"/>
        </authorList>
    </citation>
    <scope>NUCLEOTIDE SEQUENCE</scope>
    <source>
        <strain evidence="1">S mat+</strain>
    </source>
</reference>
<dbReference type="HOGENOM" id="CLU_2139467_0_0_1"/>
<dbReference type="OrthoDB" id="6627536at2759"/>
<dbReference type="VEuPathDB" id="FungiDB:PODANS_1_16460"/>
<accession>B2ATN7</accession>
<gene>
    <name evidence="1" type="ORF">PODANS_1_16460</name>
</gene>